<feature type="domain" description="HTH lysR-type" evidence="5">
    <location>
        <begin position="1"/>
        <end position="60"/>
    </location>
</feature>
<gene>
    <name evidence="6" type="ORF">ACFPM8_05395</name>
</gene>
<dbReference type="Gene3D" id="3.40.190.10">
    <property type="entry name" value="Periplasmic binding protein-like II"/>
    <property type="match status" value="2"/>
</dbReference>
<dbReference type="PROSITE" id="PS50931">
    <property type="entry name" value="HTH_LYSR"/>
    <property type="match status" value="1"/>
</dbReference>
<keyword evidence="3" id="KW-0238">DNA-binding</keyword>
<dbReference type="EMBL" id="JBHSMT010000009">
    <property type="protein sequence ID" value="MFC5473387.1"/>
    <property type="molecule type" value="Genomic_DNA"/>
</dbReference>
<evidence type="ECO:0000256" key="3">
    <source>
        <dbReference type="ARBA" id="ARBA00023125"/>
    </source>
</evidence>
<dbReference type="RefSeq" id="WP_378995785.1">
    <property type="nucleotide sequence ID" value="NZ_JBHSMT010000009.1"/>
</dbReference>
<keyword evidence="7" id="KW-1185">Reference proteome</keyword>
<accession>A0ABW0M7X7</accession>
<evidence type="ECO:0000259" key="5">
    <source>
        <dbReference type="PROSITE" id="PS50931"/>
    </source>
</evidence>
<dbReference type="SUPFAM" id="SSF53850">
    <property type="entry name" value="Periplasmic binding protein-like II"/>
    <property type="match status" value="1"/>
</dbReference>
<dbReference type="InterPro" id="IPR005119">
    <property type="entry name" value="LysR_subst-bd"/>
</dbReference>
<evidence type="ECO:0000256" key="4">
    <source>
        <dbReference type="ARBA" id="ARBA00023163"/>
    </source>
</evidence>
<dbReference type="InterPro" id="IPR058163">
    <property type="entry name" value="LysR-type_TF_proteobact-type"/>
</dbReference>
<comment type="similarity">
    <text evidence="1">Belongs to the LysR transcriptional regulatory family.</text>
</comment>
<dbReference type="SUPFAM" id="SSF46785">
    <property type="entry name" value="Winged helix' DNA-binding domain"/>
    <property type="match status" value="1"/>
</dbReference>
<evidence type="ECO:0000313" key="7">
    <source>
        <dbReference type="Proteomes" id="UP001596045"/>
    </source>
</evidence>
<evidence type="ECO:0000256" key="1">
    <source>
        <dbReference type="ARBA" id="ARBA00009437"/>
    </source>
</evidence>
<reference evidence="7" key="1">
    <citation type="journal article" date="2019" name="Int. J. Syst. Evol. Microbiol.">
        <title>The Global Catalogue of Microorganisms (GCM) 10K type strain sequencing project: providing services to taxonomists for standard genome sequencing and annotation.</title>
        <authorList>
            <consortium name="The Broad Institute Genomics Platform"/>
            <consortium name="The Broad Institute Genome Sequencing Center for Infectious Disease"/>
            <person name="Wu L."/>
            <person name="Ma J."/>
        </authorList>
    </citation>
    <scope>NUCLEOTIDE SEQUENCE [LARGE SCALE GENOMIC DNA]</scope>
    <source>
        <strain evidence="7">JCM 17066</strain>
    </source>
</reference>
<dbReference type="PANTHER" id="PTHR30537:SF20">
    <property type="entry name" value="TRANSCRIPTIONAL REGULATORY PROTEIN"/>
    <property type="match status" value="1"/>
</dbReference>
<dbReference type="InterPro" id="IPR036390">
    <property type="entry name" value="WH_DNA-bd_sf"/>
</dbReference>
<evidence type="ECO:0000256" key="2">
    <source>
        <dbReference type="ARBA" id="ARBA00023015"/>
    </source>
</evidence>
<dbReference type="InterPro" id="IPR000847">
    <property type="entry name" value="LysR_HTH_N"/>
</dbReference>
<evidence type="ECO:0000313" key="6">
    <source>
        <dbReference type="EMBL" id="MFC5473387.1"/>
    </source>
</evidence>
<dbReference type="Gene3D" id="1.10.10.10">
    <property type="entry name" value="Winged helix-like DNA-binding domain superfamily/Winged helix DNA-binding domain"/>
    <property type="match status" value="1"/>
</dbReference>
<dbReference type="Pfam" id="PF03466">
    <property type="entry name" value="LysR_substrate"/>
    <property type="match status" value="1"/>
</dbReference>
<keyword evidence="2" id="KW-0805">Transcription regulation</keyword>
<comment type="caution">
    <text evidence="6">The sequence shown here is derived from an EMBL/GenBank/DDBJ whole genome shotgun (WGS) entry which is preliminary data.</text>
</comment>
<dbReference type="Proteomes" id="UP001596045">
    <property type="component" value="Unassembled WGS sequence"/>
</dbReference>
<dbReference type="InterPro" id="IPR036388">
    <property type="entry name" value="WH-like_DNA-bd_sf"/>
</dbReference>
<name>A0ABW0M7X7_9BURK</name>
<proteinExistence type="inferred from homology"/>
<dbReference type="Pfam" id="PF00126">
    <property type="entry name" value="HTH_1"/>
    <property type="match status" value="1"/>
</dbReference>
<organism evidence="6 7">
    <name type="scientific">Paraherbaspirillum soli</name>
    <dbReference type="NCBI Taxonomy" id="631222"/>
    <lineage>
        <taxon>Bacteria</taxon>
        <taxon>Pseudomonadati</taxon>
        <taxon>Pseudomonadota</taxon>
        <taxon>Betaproteobacteria</taxon>
        <taxon>Burkholderiales</taxon>
        <taxon>Oxalobacteraceae</taxon>
        <taxon>Paraherbaspirillum</taxon>
    </lineage>
</organism>
<dbReference type="PANTHER" id="PTHR30537">
    <property type="entry name" value="HTH-TYPE TRANSCRIPTIONAL REGULATOR"/>
    <property type="match status" value="1"/>
</dbReference>
<protein>
    <submittedName>
        <fullName evidence="6">LysR substrate-binding domain-containing protein</fullName>
    </submittedName>
</protein>
<sequence>MPIHSDDLRIFIAVVDCGSLSAAAEQLEQTTSGVSRALSRLEQKLASSLLLRTTRRMELTEEGRLFLEKARAIVSAMEEAEECIRIRHQKPSGRLRVDASPPFMLHCIVPNIDEFRRSYPDIALELTSNDQNIDLLERRTDIAIRHGTLQDSNLHARRLSASPLRLLASPAYLQLHGSPANPEDLLRHQLLGFTQTELLNTWPLRHQHGDSLPVTPTLLANSGETLRQLALHGQGIVCLADFMTQADVAAGRLVRILDDCNNGYQQQIHAVYYRNTQLSRRISCFLDFLQQKL</sequence>
<keyword evidence="4" id="KW-0804">Transcription</keyword>